<reference evidence="10 11" key="1">
    <citation type="journal article" date="2021" name="G3 (Bethesda)">
        <title>Improved contiguity of the threespine stickleback genome using long-read sequencing.</title>
        <authorList>
            <person name="Nath S."/>
            <person name="Shaw D.E."/>
            <person name="White M.A."/>
        </authorList>
    </citation>
    <scope>NUCLEOTIDE SEQUENCE [LARGE SCALE GENOMIC DNA]</scope>
    <source>
        <strain evidence="10 11">Lake Benthic</strain>
    </source>
</reference>
<dbReference type="InParanoid" id="G3NRS6"/>
<dbReference type="PRINTS" id="PR00421">
    <property type="entry name" value="THIOREDOXIN"/>
</dbReference>
<accession>G3NRS6</accession>
<evidence type="ECO:0000256" key="1">
    <source>
        <dbReference type="ARBA" id="ARBA00008987"/>
    </source>
</evidence>
<reference evidence="10" key="3">
    <citation type="submission" date="2025-09" db="UniProtKB">
        <authorList>
            <consortium name="Ensembl"/>
        </authorList>
    </citation>
    <scope>IDENTIFICATION</scope>
</reference>
<dbReference type="PANTHER" id="PTHR43601:SF3">
    <property type="entry name" value="THIOREDOXIN, MITOCHONDRIAL"/>
    <property type="match status" value="1"/>
</dbReference>
<sequence>MEPVHFYLFCLMYAQLLHVCSVDDVTIISCLWLHTGSHGQTSPHKNLQDRTSSVYTFSIKESCVFYDLYEHFNLFSLNIPLSFVCQRRQSEVQCEILKFRHSPFAVWFSRVSQMAHRLLLRRIWTLSAKDVRSLPASTAAATSSFSTSSLQCTATRASFLSPRSLPRSPRRKVSFNVQDHEDFTERVINSELPVLVDFHAQWCGPCKILGPRLEKAVAKQKGRVAMAKVDIDDHTDLAIEYGVSAVPTVIAIRGGDVVDHFVGIKDDDELDSFVGKVIG</sequence>
<name>G3NRS6_GASAC</name>
<dbReference type="InterPro" id="IPR005746">
    <property type="entry name" value="Thioredoxin"/>
</dbReference>
<dbReference type="STRING" id="69293.ENSGACP00000008043"/>
<dbReference type="PROSITE" id="PS00194">
    <property type="entry name" value="THIOREDOXIN_1"/>
    <property type="match status" value="1"/>
</dbReference>
<dbReference type="NCBIfam" id="TIGR01068">
    <property type="entry name" value="thioredoxin"/>
    <property type="match status" value="1"/>
</dbReference>
<dbReference type="eggNOG" id="KOG0910">
    <property type="taxonomic scope" value="Eukaryota"/>
</dbReference>
<dbReference type="InterPro" id="IPR013766">
    <property type="entry name" value="Thioredoxin_domain"/>
</dbReference>
<dbReference type="Gene3D" id="3.40.30.10">
    <property type="entry name" value="Glutaredoxin"/>
    <property type="match status" value="1"/>
</dbReference>
<evidence type="ECO:0000256" key="4">
    <source>
        <dbReference type="ARBA" id="ARBA00023157"/>
    </source>
</evidence>
<dbReference type="PANTHER" id="PTHR43601">
    <property type="entry name" value="THIOREDOXIN, MITOCHONDRIAL"/>
    <property type="match status" value="1"/>
</dbReference>
<dbReference type="InterPro" id="IPR036249">
    <property type="entry name" value="Thioredoxin-like_sf"/>
</dbReference>
<evidence type="ECO:0000256" key="7">
    <source>
        <dbReference type="ARBA" id="ARBA00080538"/>
    </source>
</evidence>
<organism evidence="10 11">
    <name type="scientific">Gasterosteus aculeatus aculeatus</name>
    <name type="common">three-spined stickleback</name>
    <dbReference type="NCBI Taxonomy" id="481459"/>
    <lineage>
        <taxon>Eukaryota</taxon>
        <taxon>Metazoa</taxon>
        <taxon>Chordata</taxon>
        <taxon>Craniata</taxon>
        <taxon>Vertebrata</taxon>
        <taxon>Euteleostomi</taxon>
        <taxon>Actinopterygii</taxon>
        <taxon>Neopterygii</taxon>
        <taxon>Teleostei</taxon>
        <taxon>Neoteleostei</taxon>
        <taxon>Acanthomorphata</taxon>
        <taxon>Eupercaria</taxon>
        <taxon>Perciformes</taxon>
        <taxon>Cottioidei</taxon>
        <taxon>Gasterosteales</taxon>
        <taxon>Gasterosteidae</taxon>
        <taxon>Gasterosteus</taxon>
    </lineage>
</organism>
<keyword evidence="8" id="KW-0732">Signal</keyword>
<dbReference type="GeneTree" id="ENSGT00530000064086"/>
<evidence type="ECO:0000256" key="5">
    <source>
        <dbReference type="ARBA" id="ARBA00023284"/>
    </source>
</evidence>
<comment type="similarity">
    <text evidence="1">Belongs to the thioredoxin family.</text>
</comment>
<keyword evidence="3" id="KW-0249">Electron transport</keyword>
<dbReference type="PROSITE" id="PS51352">
    <property type="entry name" value="THIOREDOXIN_2"/>
    <property type="match status" value="1"/>
</dbReference>
<evidence type="ECO:0000313" key="11">
    <source>
        <dbReference type="Proteomes" id="UP000007635"/>
    </source>
</evidence>
<keyword evidence="4" id="KW-1015">Disulfide bond</keyword>
<dbReference type="FunFam" id="3.40.30.10:FF:000001">
    <property type="entry name" value="Thioredoxin"/>
    <property type="match status" value="1"/>
</dbReference>
<dbReference type="OrthoDB" id="19690at2759"/>
<evidence type="ECO:0000256" key="3">
    <source>
        <dbReference type="ARBA" id="ARBA00022982"/>
    </source>
</evidence>
<dbReference type="GO" id="GO:0005739">
    <property type="term" value="C:mitochondrion"/>
    <property type="evidence" value="ECO:0007669"/>
    <property type="project" value="TreeGrafter"/>
</dbReference>
<reference evidence="10" key="2">
    <citation type="submission" date="2025-08" db="UniProtKB">
        <authorList>
            <consortium name="Ensembl"/>
        </authorList>
    </citation>
    <scope>IDENTIFICATION</scope>
</reference>
<evidence type="ECO:0000256" key="6">
    <source>
        <dbReference type="ARBA" id="ARBA00072145"/>
    </source>
</evidence>
<dbReference type="Proteomes" id="UP000007635">
    <property type="component" value="Chromosome XI"/>
</dbReference>
<evidence type="ECO:0000256" key="2">
    <source>
        <dbReference type="ARBA" id="ARBA00022448"/>
    </source>
</evidence>
<dbReference type="Bgee" id="ENSGACG00000006081">
    <property type="expression patterns" value="Expressed in muscle tissue and 13 other cell types or tissues"/>
</dbReference>
<dbReference type="CDD" id="cd02947">
    <property type="entry name" value="TRX_family"/>
    <property type="match status" value="1"/>
</dbReference>
<evidence type="ECO:0000259" key="9">
    <source>
        <dbReference type="PROSITE" id="PS51352"/>
    </source>
</evidence>
<protein>
    <recommendedName>
        <fullName evidence="6">Thioredoxin, mitochondrial</fullName>
    </recommendedName>
    <alternativeName>
        <fullName evidence="7">Thioredoxin-2</fullName>
    </alternativeName>
</protein>
<proteinExistence type="inferred from homology"/>
<keyword evidence="2" id="KW-0813">Transport</keyword>
<dbReference type="OMA" id="VLVIMQN"/>
<dbReference type="Pfam" id="PF00085">
    <property type="entry name" value="Thioredoxin"/>
    <property type="match status" value="1"/>
</dbReference>
<dbReference type="GO" id="GO:0045454">
    <property type="term" value="P:cell redox homeostasis"/>
    <property type="evidence" value="ECO:0007669"/>
    <property type="project" value="TreeGrafter"/>
</dbReference>
<dbReference type="FunCoup" id="G3NRS6">
    <property type="interactions" value="1083"/>
</dbReference>
<dbReference type="InterPro" id="IPR017937">
    <property type="entry name" value="Thioredoxin_CS"/>
</dbReference>
<dbReference type="AlphaFoldDB" id="G3NRS6"/>
<dbReference type="SUPFAM" id="SSF52833">
    <property type="entry name" value="Thioredoxin-like"/>
    <property type="match status" value="1"/>
</dbReference>
<keyword evidence="5" id="KW-0676">Redox-active center</keyword>
<evidence type="ECO:0000256" key="8">
    <source>
        <dbReference type="SAM" id="SignalP"/>
    </source>
</evidence>
<feature type="domain" description="Thioredoxin" evidence="9">
    <location>
        <begin position="159"/>
        <end position="279"/>
    </location>
</feature>
<evidence type="ECO:0000313" key="10">
    <source>
        <dbReference type="Ensembl" id="ENSGACP00000008043.2"/>
    </source>
</evidence>
<dbReference type="Ensembl" id="ENSGACT00000008062.2">
    <property type="protein sequence ID" value="ENSGACP00000008043.2"/>
    <property type="gene ID" value="ENSGACG00000006081.2"/>
</dbReference>
<feature type="signal peptide" evidence="8">
    <location>
        <begin position="1"/>
        <end position="22"/>
    </location>
</feature>
<keyword evidence="11" id="KW-1185">Reference proteome</keyword>
<dbReference type="GO" id="GO:0015035">
    <property type="term" value="F:protein-disulfide reductase activity"/>
    <property type="evidence" value="ECO:0007669"/>
    <property type="project" value="InterPro"/>
</dbReference>
<feature type="chain" id="PRO_5044005437" description="Thioredoxin, mitochondrial" evidence="8">
    <location>
        <begin position="23"/>
        <end position="279"/>
    </location>
</feature>